<dbReference type="SUPFAM" id="SSF52172">
    <property type="entry name" value="CheY-like"/>
    <property type="match status" value="1"/>
</dbReference>
<dbReference type="SMART" id="SM00448">
    <property type="entry name" value="REC"/>
    <property type="match status" value="1"/>
</dbReference>
<reference evidence="4 5" key="1">
    <citation type="submission" date="2016-11" db="EMBL/GenBank/DDBJ databases">
        <authorList>
            <person name="Jaros S."/>
            <person name="Januszkiewicz K."/>
            <person name="Wedrychowicz H."/>
        </authorList>
    </citation>
    <scope>NUCLEOTIDE SEQUENCE [LARGE SCALE GENOMIC DNA]</scope>
    <source>
        <strain evidence="4 5">CECT 7868</strain>
    </source>
</reference>
<dbReference type="STRING" id="1216006.VA7868_00419"/>
<evidence type="ECO:0000256" key="1">
    <source>
        <dbReference type="ARBA" id="ARBA00022553"/>
    </source>
</evidence>
<dbReference type="InterPro" id="IPR001789">
    <property type="entry name" value="Sig_transdc_resp-reg_receiver"/>
</dbReference>
<organism evidence="4 5">
    <name type="scientific">Vibrio aerogenes CECT 7868</name>
    <dbReference type="NCBI Taxonomy" id="1216006"/>
    <lineage>
        <taxon>Bacteria</taxon>
        <taxon>Pseudomonadati</taxon>
        <taxon>Pseudomonadota</taxon>
        <taxon>Gammaproteobacteria</taxon>
        <taxon>Vibrionales</taxon>
        <taxon>Vibrionaceae</taxon>
        <taxon>Vibrio</taxon>
    </lineage>
</organism>
<dbReference type="EMBL" id="FQXZ01000005">
    <property type="protein sequence ID" value="SHH75575.1"/>
    <property type="molecule type" value="Genomic_DNA"/>
</dbReference>
<feature type="modified residue" description="4-aspartylphosphate" evidence="2">
    <location>
        <position position="61"/>
    </location>
</feature>
<accession>A0A1M5VK37</accession>
<proteinExistence type="predicted"/>
<dbReference type="PANTHER" id="PTHR44591:SF3">
    <property type="entry name" value="RESPONSE REGULATORY DOMAIN-CONTAINING PROTEIN"/>
    <property type="match status" value="1"/>
</dbReference>
<dbReference type="Proteomes" id="UP000184608">
    <property type="component" value="Unassembled WGS sequence"/>
</dbReference>
<evidence type="ECO:0000313" key="5">
    <source>
        <dbReference type="Proteomes" id="UP000184608"/>
    </source>
</evidence>
<keyword evidence="5" id="KW-1185">Reference proteome</keyword>
<protein>
    <recommendedName>
        <fullName evidence="3">Response regulatory domain-containing protein</fullName>
    </recommendedName>
</protein>
<dbReference type="InterPro" id="IPR050595">
    <property type="entry name" value="Bact_response_regulator"/>
</dbReference>
<dbReference type="Gene3D" id="3.40.50.2300">
    <property type="match status" value="1"/>
</dbReference>
<evidence type="ECO:0000259" key="3">
    <source>
        <dbReference type="PROSITE" id="PS50110"/>
    </source>
</evidence>
<name>A0A1M5VK37_9VIBR</name>
<gene>
    <name evidence="4" type="ORF">VA7868_00419</name>
</gene>
<sequence length="305" mass="34674">MNKYGLCVKILIVDDSLATLEIVRRSLACFGYRHLSIEKTASAEQALEMIENWHPEIVLTDWHMPGKNGLELIQEITARQFPVKVAMITTVDEPARIQQALDAGASFVLTKPFDDSELHRYLLPLVQGAEESEKALDDVVEVQKELALPKLEWMEKLLKRQIHNELVLHRIRTQSFDESKLPGMLAVYQDEENQRPRAAMVLDLYAVCVFAAANQNIPVTTLQQAVRERVVGKEMFDTCERILADASVTFLDSVSHKSLRLKQVSFINEAFAKLEALYDRPADKRIDFSCELWHLAQGKVLIVGF</sequence>
<feature type="domain" description="Response regulatory" evidence="3">
    <location>
        <begin position="9"/>
        <end position="126"/>
    </location>
</feature>
<dbReference type="InterPro" id="IPR011006">
    <property type="entry name" value="CheY-like_superfamily"/>
</dbReference>
<dbReference type="GO" id="GO:0000160">
    <property type="term" value="P:phosphorelay signal transduction system"/>
    <property type="evidence" value="ECO:0007669"/>
    <property type="project" value="InterPro"/>
</dbReference>
<evidence type="ECO:0000313" key="4">
    <source>
        <dbReference type="EMBL" id="SHH75575.1"/>
    </source>
</evidence>
<dbReference type="AlphaFoldDB" id="A0A1M5VK37"/>
<dbReference type="PROSITE" id="PS50110">
    <property type="entry name" value="RESPONSE_REGULATORY"/>
    <property type="match status" value="1"/>
</dbReference>
<dbReference type="PANTHER" id="PTHR44591">
    <property type="entry name" value="STRESS RESPONSE REGULATOR PROTEIN 1"/>
    <property type="match status" value="1"/>
</dbReference>
<dbReference type="Pfam" id="PF00072">
    <property type="entry name" value="Response_reg"/>
    <property type="match status" value="1"/>
</dbReference>
<keyword evidence="1 2" id="KW-0597">Phosphoprotein</keyword>
<evidence type="ECO:0000256" key="2">
    <source>
        <dbReference type="PROSITE-ProRule" id="PRU00169"/>
    </source>
</evidence>